<comment type="similarity">
    <text evidence="3">Belongs to the MsrB Met sulfoxide reductase family.</text>
</comment>
<dbReference type="PANTHER" id="PTHR10173">
    <property type="entry name" value="METHIONINE SULFOXIDE REDUCTASE"/>
    <property type="match status" value="1"/>
</dbReference>
<keyword evidence="1 3" id="KW-0560">Oxidoreductase</keyword>
<comment type="caution">
    <text evidence="3">Lacks conserved residue(s) required for the propagation of feature annotation.</text>
</comment>
<dbReference type="InterPro" id="IPR011057">
    <property type="entry name" value="Mss4-like_sf"/>
</dbReference>
<gene>
    <name evidence="3" type="primary">msrB</name>
    <name evidence="5" type="ORF">JCM5805K_2809</name>
</gene>
<dbReference type="SUPFAM" id="SSF51316">
    <property type="entry name" value="Mss4-like"/>
    <property type="match status" value="1"/>
</dbReference>
<dbReference type="GO" id="GO:0030091">
    <property type="term" value="P:protein repair"/>
    <property type="evidence" value="ECO:0007669"/>
    <property type="project" value="InterPro"/>
</dbReference>
<dbReference type="EC" id="1.8.4.12" evidence="3"/>
<organism evidence="5 6">
    <name type="scientific">Lactococcus lactis subsp. lactis</name>
    <name type="common">Streptococcus lactis</name>
    <dbReference type="NCBI Taxonomy" id="1360"/>
    <lineage>
        <taxon>Bacteria</taxon>
        <taxon>Bacillati</taxon>
        <taxon>Bacillota</taxon>
        <taxon>Bacilli</taxon>
        <taxon>Lactobacillales</taxon>
        <taxon>Streptococcaceae</taxon>
        <taxon>Lactococcus</taxon>
    </lineage>
</organism>
<dbReference type="FunFam" id="2.170.150.20:FF:000003">
    <property type="entry name" value="Peptide methionine sulfoxide reductase MsrB"/>
    <property type="match status" value="1"/>
</dbReference>
<dbReference type="HAMAP" id="MF_01400">
    <property type="entry name" value="MsrB"/>
    <property type="match status" value="1"/>
</dbReference>
<dbReference type="InterPro" id="IPR028427">
    <property type="entry name" value="Met_Sox_Rdtase_MsrB"/>
</dbReference>
<evidence type="ECO:0000256" key="3">
    <source>
        <dbReference type="HAMAP-Rule" id="MF_01400"/>
    </source>
</evidence>
<dbReference type="GO" id="GO:0005737">
    <property type="term" value="C:cytoplasm"/>
    <property type="evidence" value="ECO:0007669"/>
    <property type="project" value="TreeGrafter"/>
</dbReference>
<evidence type="ECO:0000256" key="2">
    <source>
        <dbReference type="ARBA" id="ARBA00048488"/>
    </source>
</evidence>
<evidence type="ECO:0000256" key="1">
    <source>
        <dbReference type="ARBA" id="ARBA00023002"/>
    </source>
</evidence>
<dbReference type="EMBL" id="BBSI01000040">
    <property type="protein sequence ID" value="GAM81684.1"/>
    <property type="molecule type" value="Genomic_DNA"/>
</dbReference>
<dbReference type="Proteomes" id="UP000031847">
    <property type="component" value="Unassembled WGS sequence"/>
</dbReference>
<proteinExistence type="inferred from homology"/>
<dbReference type="InterPro" id="IPR002579">
    <property type="entry name" value="Met_Sox_Rdtase_MsrB_dom"/>
</dbReference>
<dbReference type="GO" id="GO:0006979">
    <property type="term" value="P:response to oxidative stress"/>
    <property type="evidence" value="ECO:0007669"/>
    <property type="project" value="InterPro"/>
</dbReference>
<feature type="active site" description="Nucleophile" evidence="3">
    <location>
        <position position="125"/>
    </location>
</feature>
<feature type="domain" description="MsrB" evidence="4">
    <location>
        <begin position="13"/>
        <end position="136"/>
    </location>
</feature>
<dbReference type="PANTHER" id="PTHR10173:SF59">
    <property type="entry name" value="PEPTIDE METHIONINE SULFOXIDE REDUCTASE MSRA_MSRB"/>
    <property type="match status" value="1"/>
</dbReference>
<accession>A0A0B8R647</accession>
<evidence type="ECO:0000313" key="6">
    <source>
        <dbReference type="Proteomes" id="UP000031847"/>
    </source>
</evidence>
<evidence type="ECO:0000313" key="5">
    <source>
        <dbReference type="EMBL" id="GAM81684.1"/>
    </source>
</evidence>
<comment type="catalytic activity">
    <reaction evidence="2 3">
        <text>L-methionyl-[protein] + [thioredoxin]-disulfide + H2O = L-methionyl-(R)-S-oxide-[protein] + [thioredoxin]-dithiol</text>
        <dbReference type="Rhea" id="RHEA:24164"/>
        <dbReference type="Rhea" id="RHEA-COMP:10698"/>
        <dbReference type="Rhea" id="RHEA-COMP:10700"/>
        <dbReference type="Rhea" id="RHEA-COMP:12313"/>
        <dbReference type="Rhea" id="RHEA-COMP:12314"/>
        <dbReference type="ChEBI" id="CHEBI:15377"/>
        <dbReference type="ChEBI" id="CHEBI:16044"/>
        <dbReference type="ChEBI" id="CHEBI:29950"/>
        <dbReference type="ChEBI" id="CHEBI:45764"/>
        <dbReference type="ChEBI" id="CHEBI:50058"/>
        <dbReference type="EC" id="1.8.4.12"/>
    </reaction>
</comment>
<dbReference type="PROSITE" id="PS51790">
    <property type="entry name" value="MSRB"/>
    <property type="match status" value="1"/>
</dbReference>
<dbReference type="AlphaFoldDB" id="A0A0B8R647"/>
<reference evidence="5 6" key="1">
    <citation type="submission" date="2015-01" db="EMBL/GenBank/DDBJ databases">
        <title>Lactococcus lactis subsp.lactis JCM 5805 whole genome shotgun sequence.</title>
        <authorList>
            <person name="Fujii T."/>
            <person name="Tomita Y."/>
            <person name="Ikushima S."/>
            <person name="Fujiwara D."/>
        </authorList>
    </citation>
    <scope>NUCLEOTIDE SEQUENCE [LARGE SCALE GENOMIC DNA]</scope>
    <source>
        <strain evidence="5 6">JCM 5805</strain>
    </source>
</reference>
<dbReference type="Pfam" id="PF01641">
    <property type="entry name" value="SelR"/>
    <property type="match status" value="1"/>
</dbReference>
<comment type="caution">
    <text evidence="5">The sequence shown here is derived from an EMBL/GenBank/DDBJ whole genome shotgun (WGS) entry which is preliminary data.</text>
</comment>
<evidence type="ECO:0000259" key="4">
    <source>
        <dbReference type="PROSITE" id="PS51790"/>
    </source>
</evidence>
<protein>
    <recommendedName>
        <fullName evidence="3">Peptide methionine sulfoxide reductase MsrB</fullName>
        <ecNumber evidence="3">1.8.4.12</ecNumber>
    </recommendedName>
    <alternativeName>
        <fullName evidence="3">Peptide-methionine (R)-S-oxide reductase</fullName>
    </alternativeName>
</protein>
<dbReference type="NCBIfam" id="TIGR00357">
    <property type="entry name" value="peptide-methionine (R)-S-oxide reductase MsrB"/>
    <property type="match status" value="1"/>
</dbReference>
<name>A0A0B8R647_LACLL</name>
<sequence>MVTCRKGKLLMEKEELKKKLSPLAYRVTQENGTEAPFANEFDDFFEKGLYVDVVSGEALFTSLDKYQSGCGWPAFTQPIDKGVVKEKRDKSLFMERTEVRSSNADSHLGHVFTDGPLDKGGLRYCINSAALHFVPFDQLEAEGYGEYVKYFS</sequence>
<dbReference type="GO" id="GO:0033743">
    <property type="term" value="F:peptide-methionine (R)-S-oxide reductase activity"/>
    <property type="evidence" value="ECO:0007669"/>
    <property type="project" value="UniProtKB-UniRule"/>
</dbReference>
<dbReference type="Gene3D" id="2.170.150.20">
    <property type="entry name" value="Peptide methionine sulfoxide reductase"/>
    <property type="match status" value="1"/>
</dbReference>